<gene>
    <name evidence="2" type="ORF">HHI36_012596</name>
</gene>
<evidence type="ECO:0000256" key="1">
    <source>
        <dbReference type="SAM" id="Phobius"/>
    </source>
</evidence>
<keyword evidence="1" id="KW-0472">Membrane</keyword>
<accession>A0ABD2NEZ8</accession>
<sequence>MDRKLNLSFALFRRNSIISAFPEFENYPKSLMPNIDEVGSLDRVAFQRNAARLMSFEEIRYVEKNYTDSEGRSLLQLVHSLKINLLIGSVFLKNNTYFCQLSEYLSRLKSHGLEQYIMSKYKSRDYEKSYERNQRHEKIKLKHLIGPLAFLISGLLFATLNFFIEILLLRIQHRYQSQLTAKISGNTDLRGIGLTL</sequence>
<organism evidence="2 3">
    <name type="scientific">Cryptolaemus montrouzieri</name>
    <dbReference type="NCBI Taxonomy" id="559131"/>
    <lineage>
        <taxon>Eukaryota</taxon>
        <taxon>Metazoa</taxon>
        <taxon>Ecdysozoa</taxon>
        <taxon>Arthropoda</taxon>
        <taxon>Hexapoda</taxon>
        <taxon>Insecta</taxon>
        <taxon>Pterygota</taxon>
        <taxon>Neoptera</taxon>
        <taxon>Endopterygota</taxon>
        <taxon>Coleoptera</taxon>
        <taxon>Polyphaga</taxon>
        <taxon>Cucujiformia</taxon>
        <taxon>Coccinelloidea</taxon>
        <taxon>Coccinellidae</taxon>
        <taxon>Scymninae</taxon>
        <taxon>Scymnini</taxon>
        <taxon>Cryptolaemus</taxon>
    </lineage>
</organism>
<dbReference type="AlphaFoldDB" id="A0ABD2NEZ8"/>
<keyword evidence="1" id="KW-1133">Transmembrane helix</keyword>
<keyword evidence="1" id="KW-0812">Transmembrane</keyword>
<proteinExistence type="predicted"/>
<comment type="caution">
    <text evidence="2">The sequence shown here is derived from an EMBL/GenBank/DDBJ whole genome shotgun (WGS) entry which is preliminary data.</text>
</comment>
<evidence type="ECO:0000313" key="2">
    <source>
        <dbReference type="EMBL" id="KAL3277245.1"/>
    </source>
</evidence>
<evidence type="ECO:0000313" key="3">
    <source>
        <dbReference type="Proteomes" id="UP001516400"/>
    </source>
</evidence>
<name>A0ABD2NEZ8_9CUCU</name>
<dbReference type="Proteomes" id="UP001516400">
    <property type="component" value="Unassembled WGS sequence"/>
</dbReference>
<reference evidence="2 3" key="1">
    <citation type="journal article" date="2021" name="BMC Biol.">
        <title>Horizontally acquired antibacterial genes associated with adaptive radiation of ladybird beetles.</title>
        <authorList>
            <person name="Li H.S."/>
            <person name="Tang X.F."/>
            <person name="Huang Y.H."/>
            <person name="Xu Z.Y."/>
            <person name="Chen M.L."/>
            <person name="Du X.Y."/>
            <person name="Qiu B.Y."/>
            <person name="Chen P.T."/>
            <person name="Zhang W."/>
            <person name="Slipinski A."/>
            <person name="Escalona H.E."/>
            <person name="Waterhouse R.M."/>
            <person name="Zwick A."/>
            <person name="Pang H."/>
        </authorList>
    </citation>
    <scope>NUCLEOTIDE SEQUENCE [LARGE SCALE GENOMIC DNA]</scope>
    <source>
        <strain evidence="2">SYSU2018</strain>
    </source>
</reference>
<feature type="transmembrane region" description="Helical" evidence="1">
    <location>
        <begin position="144"/>
        <end position="169"/>
    </location>
</feature>
<keyword evidence="3" id="KW-1185">Reference proteome</keyword>
<dbReference type="EMBL" id="JABFTP020000103">
    <property type="protein sequence ID" value="KAL3277245.1"/>
    <property type="molecule type" value="Genomic_DNA"/>
</dbReference>
<protein>
    <submittedName>
        <fullName evidence="2">Uncharacterized protein</fullName>
    </submittedName>
</protein>